<keyword evidence="1" id="KW-0732">Signal</keyword>
<feature type="domain" description="Tail specific protease" evidence="2">
    <location>
        <begin position="319"/>
        <end position="523"/>
    </location>
</feature>
<evidence type="ECO:0000313" key="3">
    <source>
        <dbReference type="EMBL" id="BDU68741.1"/>
    </source>
</evidence>
<accession>A0ABM8DPD2</accession>
<dbReference type="Proteomes" id="UP001242010">
    <property type="component" value="Chromosome"/>
</dbReference>
<feature type="signal peptide" evidence="1">
    <location>
        <begin position="1"/>
        <end position="22"/>
    </location>
</feature>
<dbReference type="SMART" id="SM00245">
    <property type="entry name" value="TSPc"/>
    <property type="match status" value="1"/>
</dbReference>
<protein>
    <recommendedName>
        <fullName evidence="2">Tail specific protease domain-containing protein</fullName>
    </recommendedName>
</protein>
<dbReference type="SUPFAM" id="SSF52096">
    <property type="entry name" value="ClpP/crotonase"/>
    <property type="match status" value="1"/>
</dbReference>
<gene>
    <name evidence="3" type="ORF">GETHOR_08420</name>
</gene>
<evidence type="ECO:0000259" key="2">
    <source>
        <dbReference type="SMART" id="SM00245"/>
    </source>
</evidence>
<dbReference type="SUPFAM" id="SSF48452">
    <property type="entry name" value="TPR-like"/>
    <property type="match status" value="1"/>
</dbReference>
<sequence>MSLRITPLAVFATASAVTCAWAQSPQALIAEANRDYAAKRYAQAATTYLRIFELDPAEPSFAYNAACCQALLGQADAAFQSLERAVAAGFANADGAARDTDLAPLRMDARWDGLLARMRDRGLRERAFWDSSAMATGYRESLSEDERIAGLSRFWSEVKFNFVDTDRLDALGWDGLYLRYLPKVRSAASTAAYYRVLAELCAQLKDGHTNIYPAPEVREVHGAQPLLRTQLVAGRVLVTQVEDAALKAQGVKPGVEVVTVDGKPVKAYAESALAPFQSASTPQDLETRIYTYAFLAGPLGETPKVGFRDESGRAFELPVPRVPGAIRRKEMPQEPPFTLKMLPGQVAHVTLSTFGTAATADQFMEAFPQIAAAKALILDVRTNGGGNSSVGYRILATLAKEPFFGTAWATRDYKPTFRAWERPRQVHRQNPSPMPPDETRHFAGPVVVLTSPATYSAAEDFSVAFVAMKRGLVIGEPTGGSTGQPLFIRLPGGGSARICTKRDTFPDGKPFVGVGVQPDRLVHPRVEDFRQGRDTVLEAALGELTRQIGARP</sequence>
<evidence type="ECO:0000256" key="1">
    <source>
        <dbReference type="SAM" id="SignalP"/>
    </source>
</evidence>
<organism evidence="3 4">
    <name type="scientific">Geothrix oryzae</name>
    <dbReference type="NCBI Taxonomy" id="2927975"/>
    <lineage>
        <taxon>Bacteria</taxon>
        <taxon>Pseudomonadati</taxon>
        <taxon>Acidobacteriota</taxon>
        <taxon>Holophagae</taxon>
        <taxon>Holophagales</taxon>
        <taxon>Holophagaceae</taxon>
        <taxon>Geothrix</taxon>
    </lineage>
</organism>
<dbReference type="PANTHER" id="PTHR32060:SF30">
    <property type="entry name" value="CARBOXY-TERMINAL PROCESSING PROTEASE CTPA"/>
    <property type="match status" value="1"/>
</dbReference>
<dbReference type="PANTHER" id="PTHR32060">
    <property type="entry name" value="TAIL-SPECIFIC PROTEASE"/>
    <property type="match status" value="1"/>
</dbReference>
<dbReference type="Gene3D" id="3.30.750.44">
    <property type="match status" value="1"/>
</dbReference>
<dbReference type="NCBIfam" id="NF047558">
    <property type="entry name" value="TPR_END_plus"/>
    <property type="match status" value="1"/>
</dbReference>
<name>A0ABM8DPD2_9BACT</name>
<dbReference type="InterPro" id="IPR029045">
    <property type="entry name" value="ClpP/crotonase-like_dom_sf"/>
</dbReference>
<dbReference type="Pfam" id="PF03572">
    <property type="entry name" value="Peptidase_S41"/>
    <property type="match status" value="1"/>
</dbReference>
<evidence type="ECO:0000313" key="4">
    <source>
        <dbReference type="Proteomes" id="UP001242010"/>
    </source>
</evidence>
<reference evidence="4" key="1">
    <citation type="journal article" date="2023" name="Int. J. Syst. Evol. Microbiol.">
        <title>Mesoterricola silvestris gen. nov., sp. nov., Mesoterricola sediminis sp. nov., Geothrix oryzae sp. nov., Geothrix edaphica sp. nov., Geothrix rubra sp. nov., and Geothrix limicola sp. nov., six novel members of Acidobacteriota isolated from soils.</title>
        <authorList>
            <person name="Itoh H."/>
            <person name="Sugisawa Y."/>
            <person name="Mise K."/>
            <person name="Xu Z."/>
            <person name="Kuniyasu M."/>
            <person name="Ushijima N."/>
            <person name="Kawano K."/>
            <person name="Kobayashi E."/>
            <person name="Shiratori Y."/>
            <person name="Masuda Y."/>
            <person name="Senoo K."/>
        </authorList>
    </citation>
    <scope>NUCLEOTIDE SEQUENCE [LARGE SCALE GENOMIC DNA]</scope>
    <source>
        <strain evidence="4">Red222</strain>
    </source>
</reference>
<feature type="chain" id="PRO_5046293537" description="Tail specific protease domain-containing protein" evidence="1">
    <location>
        <begin position="23"/>
        <end position="552"/>
    </location>
</feature>
<dbReference type="EMBL" id="AP027079">
    <property type="protein sequence ID" value="BDU68741.1"/>
    <property type="molecule type" value="Genomic_DNA"/>
</dbReference>
<dbReference type="CDD" id="cd07563">
    <property type="entry name" value="Peptidase_S41_IRBP"/>
    <property type="match status" value="1"/>
</dbReference>
<dbReference type="Gene3D" id="3.90.226.10">
    <property type="entry name" value="2-enoyl-CoA Hydratase, Chain A, domain 1"/>
    <property type="match status" value="1"/>
</dbReference>
<dbReference type="Gene3D" id="1.25.40.10">
    <property type="entry name" value="Tetratricopeptide repeat domain"/>
    <property type="match status" value="1"/>
</dbReference>
<keyword evidence="4" id="KW-1185">Reference proteome</keyword>
<proteinExistence type="predicted"/>
<dbReference type="RefSeq" id="WP_286355378.1">
    <property type="nucleotide sequence ID" value="NZ_AP027079.1"/>
</dbReference>
<dbReference type="InterPro" id="IPR005151">
    <property type="entry name" value="Tail-specific_protease"/>
</dbReference>
<dbReference type="InterPro" id="IPR011990">
    <property type="entry name" value="TPR-like_helical_dom_sf"/>
</dbReference>